<evidence type="ECO:0000313" key="1">
    <source>
        <dbReference type="EMBL" id="WLF51551.1"/>
    </source>
</evidence>
<evidence type="ECO:0008006" key="3">
    <source>
        <dbReference type="Google" id="ProtNLM"/>
    </source>
</evidence>
<organism evidence="1 2">
    <name type="scientific">Rhodococcus opacus</name>
    <name type="common">Nocardia opaca</name>
    <dbReference type="NCBI Taxonomy" id="37919"/>
    <lineage>
        <taxon>Bacteria</taxon>
        <taxon>Bacillati</taxon>
        <taxon>Actinomycetota</taxon>
        <taxon>Actinomycetes</taxon>
        <taxon>Mycobacteriales</taxon>
        <taxon>Nocardiaceae</taxon>
        <taxon>Rhodococcus</taxon>
    </lineage>
</organism>
<name>A0AAX3YR43_RHOOP</name>
<dbReference type="RefSeq" id="WP_185730297.1">
    <property type="nucleotide sequence ID" value="NZ_CP130955.1"/>
</dbReference>
<geneLocation type="plasmid" evidence="1 2">
    <name>pRho-VOC14-C86</name>
</geneLocation>
<accession>A0AAX3YR43</accession>
<reference evidence="1" key="1">
    <citation type="submission" date="2023-07" db="EMBL/GenBank/DDBJ databases">
        <title>Genomic analysis of Rhodococcus opacus VOC-14 with glycol ethers degradation activity.</title>
        <authorList>
            <person name="Narkevich D.A."/>
            <person name="Hlushen A.M."/>
            <person name="Akhremchuk A.E."/>
            <person name="Sikolenko M.A."/>
            <person name="Valentovich L.N."/>
        </authorList>
    </citation>
    <scope>NUCLEOTIDE SEQUENCE</scope>
    <source>
        <strain evidence="1">VOC-14</strain>
        <plasmid evidence="1">pRho-VOC14-C86</plasmid>
    </source>
</reference>
<protein>
    <recommendedName>
        <fullName evidence="3">Helix-turn-helix domain-containing protein</fullName>
    </recommendedName>
</protein>
<evidence type="ECO:0000313" key="2">
    <source>
        <dbReference type="Proteomes" id="UP001231166"/>
    </source>
</evidence>
<dbReference type="AlphaFoldDB" id="A0AAX3YR43"/>
<gene>
    <name evidence="1" type="ORF">Q5707_39020</name>
</gene>
<dbReference type="EMBL" id="CP130955">
    <property type="protein sequence ID" value="WLF51551.1"/>
    <property type="molecule type" value="Genomic_DNA"/>
</dbReference>
<dbReference type="Proteomes" id="UP001231166">
    <property type="component" value="Plasmid pRho-VOC14-C86"/>
</dbReference>
<keyword evidence="1" id="KW-0614">Plasmid</keyword>
<sequence>MTIHANGIHTDDERDAWNLHEAGLSWTQVGREIGCTESAARAFASAYQQRTDAAAGENQGALF</sequence>
<proteinExistence type="predicted"/>